<dbReference type="Pfam" id="PF00109">
    <property type="entry name" value="ketoacyl-synt"/>
    <property type="match status" value="1"/>
</dbReference>
<dbReference type="InterPro" id="IPR032821">
    <property type="entry name" value="PKS_assoc"/>
</dbReference>
<keyword evidence="2" id="KW-0597">Phosphoprotein</keyword>
<dbReference type="CDD" id="cd00833">
    <property type="entry name" value="PKS"/>
    <property type="match status" value="1"/>
</dbReference>
<dbReference type="Gene3D" id="3.40.366.10">
    <property type="entry name" value="Malonyl-Coenzyme A Acyl Carrier Protein, domain 2"/>
    <property type="match status" value="1"/>
</dbReference>
<dbReference type="InterPro" id="IPR050091">
    <property type="entry name" value="PKS_NRPS_Biosynth_Enz"/>
</dbReference>
<dbReference type="RefSeq" id="WP_379863788.1">
    <property type="nucleotide sequence ID" value="NZ_JBHTBW010000013.1"/>
</dbReference>
<evidence type="ECO:0000256" key="1">
    <source>
        <dbReference type="ARBA" id="ARBA00022450"/>
    </source>
</evidence>
<dbReference type="SUPFAM" id="SSF52151">
    <property type="entry name" value="FabD/lysophospholipase-like"/>
    <property type="match status" value="1"/>
</dbReference>
<dbReference type="InterPro" id="IPR016035">
    <property type="entry name" value="Acyl_Trfase/lysoPLipase"/>
</dbReference>
<dbReference type="SMART" id="SM00825">
    <property type="entry name" value="PKS_KS"/>
    <property type="match status" value="1"/>
</dbReference>
<dbReference type="SUPFAM" id="SSF53901">
    <property type="entry name" value="Thiolase-like"/>
    <property type="match status" value="1"/>
</dbReference>
<dbReference type="InterPro" id="IPR009081">
    <property type="entry name" value="PP-bd_ACP"/>
</dbReference>
<evidence type="ECO:0000259" key="6">
    <source>
        <dbReference type="PROSITE" id="PS52004"/>
    </source>
</evidence>
<dbReference type="Pfam" id="PF02801">
    <property type="entry name" value="Ketoacyl-synt_C"/>
    <property type="match status" value="1"/>
</dbReference>
<dbReference type="SMART" id="SM00827">
    <property type="entry name" value="PKS_AT"/>
    <property type="match status" value="1"/>
</dbReference>
<organism evidence="7 8">
    <name type="scientific">Laceyella putida</name>
    <dbReference type="NCBI Taxonomy" id="110101"/>
    <lineage>
        <taxon>Bacteria</taxon>
        <taxon>Bacillati</taxon>
        <taxon>Bacillota</taxon>
        <taxon>Bacilli</taxon>
        <taxon>Bacillales</taxon>
        <taxon>Thermoactinomycetaceae</taxon>
        <taxon>Laceyella</taxon>
    </lineage>
</organism>
<dbReference type="PANTHER" id="PTHR43775:SF51">
    <property type="entry name" value="INACTIVE PHENOLPHTHIOCEROL SYNTHESIS POLYKETIDE SYNTHASE TYPE I PKS1-RELATED"/>
    <property type="match status" value="1"/>
</dbReference>
<keyword evidence="1" id="KW-0596">Phosphopantetheine</keyword>
<name>A0ABW2RHZ1_9BACL</name>
<dbReference type="InterPro" id="IPR016036">
    <property type="entry name" value="Malonyl_transacylase_ACP-bd"/>
</dbReference>
<sequence length="1018" mass="111768">MSQMDYTGLEIAIVGMDGRFPGAKNVHEFWKNLKQGRDTISRFTREELLAQGISEEELDQPNYVPAKGMLEEIDRFDAEFFEMLPKEAEWLDPQVRLFLETAWKALEDAGYVGERYPGAIGVYAGAALNTYLFQIVSSPKALPGLDDFQLMLGNDKDLLSLRTAYKLNLKGPAVTIQTTCSTSLVAVHLACQALLSGECDMALAGGVSLLLPQKKGYVYQEGMIYSPDGTCRPFDAEAGGTVFGDGVGAVVLKRLEDALDAGDHIYAVIKGSAVNNDGTDKVGLTAPSVSGQASVIKAALAMAEVDPETVSYVEAHGTGTPLGDPIELRALTEAFREKTGEKQFCAIGSVKSNVGHLNTAAGVAGLIKTALALKHQQIPPSLHVERPNPNIDFENSPFYVQTQLTPWQRRKNAPRRAGISSFGIGGTNAHLVLEEAPVRETEPTQRSFHLLTLSAKTPAALEQATDQLAEHLGKETSLSLADVAQTLRIGRLDMHHRRFVVAADAEDAKRALVDRNPKRVFTAETSPNRPVVFLFPGQGSQYVNMAKGWYEREEVFRQEVDRCAEFLKPHLERDLRELLYPVAGTEEEAAEALGQTRYTQPALFVVEYALAKQWMAWGIEPEAMLGHSVGEYVAATLSGVIKLEDALALVAMRGRLIQGLPSGEMLVVRATEEQVLPLLNEDVSLAAVNAPGACVVSGSVGAVARLEQTLQEAGIMSRRLRTSHAFHSHMMEPAMEPYTERLRQCALNPPNIPFLSNVTGTWIKAEEATEPTYWARHLREAVRFADGMAELLKKPERIYLEVGPGRTLATLAKQQGPAGKRVMAIACTRHPQEAVEDETVRLEALGRLWLAGVTWSDGALYGKEKRARVPLPTYPFSGKRYWVEGAWHSVYSIRHSLPESPKRTAKREEVDVGPTHAPAMTATGPRNELEAILAEVLSEVMGISEVSVFDDFFELGGNSLVASQAVARMREVLQLELPVQVLFEKRTISELAEEIESRLVAELDQLSDEEVERLMERS</sequence>
<dbReference type="PROSITE" id="PS52004">
    <property type="entry name" value="KS3_2"/>
    <property type="match status" value="1"/>
</dbReference>
<dbReference type="InterPro" id="IPR014031">
    <property type="entry name" value="Ketoacyl_synth_C"/>
</dbReference>
<evidence type="ECO:0000256" key="3">
    <source>
        <dbReference type="ARBA" id="ARBA00022679"/>
    </source>
</evidence>
<dbReference type="EMBL" id="JBHTBW010000013">
    <property type="protein sequence ID" value="MFC7440507.1"/>
    <property type="molecule type" value="Genomic_DNA"/>
</dbReference>
<dbReference type="InterPro" id="IPR001227">
    <property type="entry name" value="Ac_transferase_dom_sf"/>
</dbReference>
<protein>
    <submittedName>
        <fullName evidence="7">Beta-ketoacyl synthase N-terminal-like domain-containing protein</fullName>
    </submittedName>
</protein>
<comment type="caution">
    <text evidence="7">The sequence shown here is derived from an EMBL/GenBank/DDBJ whole genome shotgun (WGS) entry which is preliminary data.</text>
</comment>
<dbReference type="SMART" id="SM00823">
    <property type="entry name" value="PKS_PP"/>
    <property type="match status" value="1"/>
</dbReference>
<reference evidence="8" key="1">
    <citation type="journal article" date="2019" name="Int. J. Syst. Evol. Microbiol.">
        <title>The Global Catalogue of Microorganisms (GCM) 10K type strain sequencing project: providing services to taxonomists for standard genome sequencing and annotation.</title>
        <authorList>
            <consortium name="The Broad Institute Genomics Platform"/>
            <consortium name="The Broad Institute Genome Sequencing Center for Infectious Disease"/>
            <person name="Wu L."/>
            <person name="Ma J."/>
        </authorList>
    </citation>
    <scope>NUCLEOTIDE SEQUENCE [LARGE SCALE GENOMIC DNA]</scope>
    <source>
        <strain evidence="8">CGMCC 1.12942</strain>
    </source>
</reference>
<dbReference type="InterPro" id="IPR036736">
    <property type="entry name" value="ACP-like_sf"/>
</dbReference>
<dbReference type="InterPro" id="IPR020841">
    <property type="entry name" value="PKS_Beta-ketoAc_synthase_dom"/>
</dbReference>
<dbReference type="Pfam" id="PF00698">
    <property type="entry name" value="Acyl_transf_1"/>
    <property type="match status" value="1"/>
</dbReference>
<dbReference type="Gene3D" id="3.30.70.3290">
    <property type="match status" value="1"/>
</dbReference>
<dbReference type="InterPro" id="IPR014030">
    <property type="entry name" value="Ketoacyl_synth_N"/>
</dbReference>
<keyword evidence="8" id="KW-1185">Reference proteome</keyword>
<dbReference type="Gene3D" id="3.40.47.10">
    <property type="match status" value="1"/>
</dbReference>
<dbReference type="InterPro" id="IPR014043">
    <property type="entry name" value="Acyl_transferase_dom"/>
</dbReference>
<dbReference type="PROSITE" id="PS50075">
    <property type="entry name" value="CARRIER"/>
    <property type="match status" value="1"/>
</dbReference>
<dbReference type="Gene3D" id="3.30.70.250">
    <property type="entry name" value="Malonyl-CoA ACP transacylase, ACP-binding"/>
    <property type="match status" value="1"/>
</dbReference>
<accession>A0ABW2RHZ1</accession>
<evidence type="ECO:0000313" key="7">
    <source>
        <dbReference type="EMBL" id="MFC7440507.1"/>
    </source>
</evidence>
<evidence type="ECO:0000256" key="2">
    <source>
        <dbReference type="ARBA" id="ARBA00022553"/>
    </source>
</evidence>
<dbReference type="Pfam" id="PF00550">
    <property type="entry name" value="PP-binding"/>
    <property type="match status" value="1"/>
</dbReference>
<evidence type="ECO:0000256" key="4">
    <source>
        <dbReference type="SAM" id="MobiDB-lite"/>
    </source>
</evidence>
<dbReference type="PANTHER" id="PTHR43775">
    <property type="entry name" value="FATTY ACID SYNTHASE"/>
    <property type="match status" value="1"/>
</dbReference>
<evidence type="ECO:0000259" key="5">
    <source>
        <dbReference type="PROSITE" id="PS50075"/>
    </source>
</evidence>
<dbReference type="InterPro" id="IPR020806">
    <property type="entry name" value="PKS_PP-bd"/>
</dbReference>
<gene>
    <name evidence="7" type="ORF">ACFQNG_05005</name>
</gene>
<feature type="domain" description="Ketosynthase family 3 (KS3)" evidence="6">
    <location>
        <begin position="8"/>
        <end position="435"/>
    </location>
</feature>
<keyword evidence="3" id="KW-0808">Transferase</keyword>
<dbReference type="Pfam" id="PF16197">
    <property type="entry name" value="KAsynt_C_assoc"/>
    <property type="match status" value="1"/>
</dbReference>
<dbReference type="SUPFAM" id="SSF55048">
    <property type="entry name" value="Probable ACP-binding domain of malonyl-CoA ACP transacylase"/>
    <property type="match status" value="1"/>
</dbReference>
<evidence type="ECO:0000313" key="8">
    <source>
        <dbReference type="Proteomes" id="UP001596500"/>
    </source>
</evidence>
<dbReference type="Gene3D" id="1.10.1200.10">
    <property type="entry name" value="ACP-like"/>
    <property type="match status" value="1"/>
</dbReference>
<feature type="domain" description="Carrier" evidence="5">
    <location>
        <begin position="924"/>
        <end position="999"/>
    </location>
</feature>
<feature type="region of interest" description="Disordered" evidence="4">
    <location>
        <begin position="902"/>
        <end position="922"/>
    </location>
</feature>
<dbReference type="SUPFAM" id="SSF47336">
    <property type="entry name" value="ACP-like"/>
    <property type="match status" value="1"/>
</dbReference>
<dbReference type="InterPro" id="IPR016039">
    <property type="entry name" value="Thiolase-like"/>
</dbReference>
<proteinExistence type="predicted"/>
<dbReference type="Proteomes" id="UP001596500">
    <property type="component" value="Unassembled WGS sequence"/>
</dbReference>